<sequence length="127" mass="14013">MASAGSKGSKNIPADKINLKLILVSGRTHENLFSLTDSASVVTQYIYDNWPEDWAEENKPETNILRLIYQGRFLHGNVTLAALKLTPGRTTVMHLVSRENLPEPSNKDQLKKDKSGEAGCANCCTIL</sequence>
<comment type="caution">
    <text evidence="2">The sequence shown here is derived from an EMBL/GenBank/DDBJ whole genome shotgun (WGS) entry which is preliminary data.</text>
</comment>
<dbReference type="SUPFAM" id="SSF54236">
    <property type="entry name" value="Ubiquitin-like"/>
    <property type="match status" value="1"/>
</dbReference>
<organism evidence="2 3">
    <name type="scientific">Bugula neritina</name>
    <name type="common">Brown bryozoan</name>
    <name type="synonym">Sertularia neritina</name>
    <dbReference type="NCBI Taxonomy" id="10212"/>
    <lineage>
        <taxon>Eukaryota</taxon>
        <taxon>Metazoa</taxon>
        <taxon>Spiralia</taxon>
        <taxon>Lophotrochozoa</taxon>
        <taxon>Bryozoa</taxon>
        <taxon>Gymnolaemata</taxon>
        <taxon>Cheilostomatida</taxon>
        <taxon>Flustrina</taxon>
        <taxon>Buguloidea</taxon>
        <taxon>Bugulidae</taxon>
        <taxon>Bugula</taxon>
    </lineage>
</organism>
<dbReference type="InterPro" id="IPR029071">
    <property type="entry name" value="Ubiquitin-like_domsf"/>
</dbReference>
<dbReference type="OrthoDB" id="1043111at2759"/>
<dbReference type="PANTHER" id="PTHR13169:SF0">
    <property type="entry name" value="UBIQUITIN-LIKE PROTEIN 3"/>
    <property type="match status" value="1"/>
</dbReference>
<evidence type="ECO:0000313" key="3">
    <source>
        <dbReference type="Proteomes" id="UP000593567"/>
    </source>
</evidence>
<dbReference type="Gene3D" id="3.10.20.90">
    <property type="entry name" value="Phosphatidylinositol 3-kinase Catalytic Subunit, Chain A, domain 1"/>
    <property type="match status" value="1"/>
</dbReference>
<proteinExistence type="predicted"/>
<dbReference type="Pfam" id="PF13881">
    <property type="entry name" value="Rad60-SLD_2"/>
    <property type="match status" value="1"/>
</dbReference>
<evidence type="ECO:0000259" key="1">
    <source>
        <dbReference type="PROSITE" id="PS50053"/>
    </source>
</evidence>
<dbReference type="PROSITE" id="PS50053">
    <property type="entry name" value="UBIQUITIN_2"/>
    <property type="match status" value="1"/>
</dbReference>
<dbReference type="InterPro" id="IPR040015">
    <property type="entry name" value="UBL3-like"/>
</dbReference>
<name>A0A7J7KQJ0_BUGNE</name>
<dbReference type="Proteomes" id="UP000593567">
    <property type="component" value="Unassembled WGS sequence"/>
</dbReference>
<protein>
    <submittedName>
        <fullName evidence="2">UBL3</fullName>
    </submittedName>
</protein>
<evidence type="ECO:0000313" key="2">
    <source>
        <dbReference type="EMBL" id="KAF6040451.1"/>
    </source>
</evidence>
<reference evidence="2" key="1">
    <citation type="submission" date="2020-06" db="EMBL/GenBank/DDBJ databases">
        <title>Draft genome of Bugula neritina, a colonial animal packing powerful symbionts and potential medicines.</title>
        <authorList>
            <person name="Rayko M."/>
        </authorList>
    </citation>
    <scope>NUCLEOTIDE SEQUENCE [LARGE SCALE GENOMIC DNA]</scope>
    <source>
        <strain evidence="2">Kwan_BN1</strain>
    </source>
</reference>
<dbReference type="EMBL" id="VXIV02000139">
    <property type="protein sequence ID" value="KAF6040451.1"/>
    <property type="molecule type" value="Genomic_DNA"/>
</dbReference>
<feature type="domain" description="Ubiquitin-like" evidence="1">
    <location>
        <begin position="17"/>
        <end position="100"/>
    </location>
</feature>
<dbReference type="InterPro" id="IPR000626">
    <property type="entry name" value="Ubiquitin-like_dom"/>
</dbReference>
<dbReference type="InterPro" id="IPR039540">
    <property type="entry name" value="UBL3-like_ubiquitin_dom"/>
</dbReference>
<accession>A0A7J7KQJ0</accession>
<keyword evidence="3" id="KW-1185">Reference proteome</keyword>
<dbReference type="PANTHER" id="PTHR13169">
    <property type="entry name" value="UBIQUITIN-LIKE PROTEIN 3 HCG-1 PROTEIN"/>
    <property type="match status" value="1"/>
</dbReference>
<gene>
    <name evidence="2" type="ORF">EB796_001233</name>
</gene>
<dbReference type="AlphaFoldDB" id="A0A7J7KQJ0"/>